<dbReference type="AlphaFoldDB" id="B9SK10"/>
<name>B9SK10_RICCO</name>
<organism evidence="1 2">
    <name type="scientific">Ricinus communis</name>
    <name type="common">Castor bean</name>
    <dbReference type="NCBI Taxonomy" id="3988"/>
    <lineage>
        <taxon>Eukaryota</taxon>
        <taxon>Viridiplantae</taxon>
        <taxon>Streptophyta</taxon>
        <taxon>Embryophyta</taxon>
        <taxon>Tracheophyta</taxon>
        <taxon>Spermatophyta</taxon>
        <taxon>Magnoliopsida</taxon>
        <taxon>eudicotyledons</taxon>
        <taxon>Gunneridae</taxon>
        <taxon>Pentapetalae</taxon>
        <taxon>rosids</taxon>
        <taxon>fabids</taxon>
        <taxon>Malpighiales</taxon>
        <taxon>Euphorbiaceae</taxon>
        <taxon>Acalyphoideae</taxon>
        <taxon>Acalypheae</taxon>
        <taxon>Ricinus</taxon>
    </lineage>
</organism>
<dbReference type="EMBL" id="EQ973995">
    <property type="protein sequence ID" value="EEF36065.1"/>
    <property type="molecule type" value="Genomic_DNA"/>
</dbReference>
<dbReference type="Proteomes" id="UP000008311">
    <property type="component" value="Unassembled WGS sequence"/>
</dbReference>
<evidence type="ECO:0000313" key="2">
    <source>
        <dbReference type="Proteomes" id="UP000008311"/>
    </source>
</evidence>
<evidence type="ECO:0000313" key="1">
    <source>
        <dbReference type="EMBL" id="EEF36065.1"/>
    </source>
</evidence>
<gene>
    <name evidence="1" type="ORF">RCOM_0720670</name>
</gene>
<dbReference type="InParanoid" id="B9SK10"/>
<proteinExistence type="predicted"/>
<feature type="non-terminal residue" evidence="1">
    <location>
        <position position="68"/>
    </location>
</feature>
<sequence length="68" mass="7611">MANQSFIRGDDTQIKVQVIFKVEEEIILTLELMEIIVAIEVEVDLIGQALYLASLSVNYVANMVISLI</sequence>
<keyword evidence="2" id="KW-1185">Reference proteome</keyword>
<reference evidence="2" key="1">
    <citation type="journal article" date="2010" name="Nat. Biotechnol.">
        <title>Draft genome sequence of the oilseed species Ricinus communis.</title>
        <authorList>
            <person name="Chan A.P."/>
            <person name="Crabtree J."/>
            <person name="Zhao Q."/>
            <person name="Lorenzi H."/>
            <person name="Orvis J."/>
            <person name="Puiu D."/>
            <person name="Melake-Berhan A."/>
            <person name="Jones K.M."/>
            <person name="Redman J."/>
            <person name="Chen G."/>
            <person name="Cahoon E.B."/>
            <person name="Gedil M."/>
            <person name="Stanke M."/>
            <person name="Haas B.J."/>
            <person name="Wortman J.R."/>
            <person name="Fraser-Liggett C.M."/>
            <person name="Ravel J."/>
            <person name="Rabinowicz P.D."/>
        </authorList>
    </citation>
    <scope>NUCLEOTIDE SEQUENCE [LARGE SCALE GENOMIC DNA]</scope>
    <source>
        <strain evidence="2">cv. Hale</strain>
    </source>
</reference>
<accession>B9SK10</accession>
<protein>
    <submittedName>
        <fullName evidence="1">Uncharacterized protein</fullName>
    </submittedName>
</protein>